<accession>A0A7I7YCU9</accession>
<feature type="chain" id="PRO_5039161268" description="Trypsin" evidence="1">
    <location>
        <begin position="30"/>
        <end position="274"/>
    </location>
</feature>
<dbReference type="AlphaFoldDB" id="A0A7I7YCU9"/>
<dbReference type="InterPro" id="IPR018114">
    <property type="entry name" value="TRYPSIN_HIS"/>
</dbReference>
<dbReference type="GO" id="GO:0006508">
    <property type="term" value="P:proteolysis"/>
    <property type="evidence" value="ECO:0007669"/>
    <property type="project" value="InterPro"/>
</dbReference>
<reference evidence="2 3" key="1">
    <citation type="journal article" date="2019" name="Emerg. Microbes Infect.">
        <title>Comprehensive subspecies identification of 175 nontuberculous mycobacteria species based on 7547 genomic profiles.</title>
        <authorList>
            <person name="Matsumoto Y."/>
            <person name="Kinjo T."/>
            <person name="Motooka D."/>
            <person name="Nabeya D."/>
            <person name="Jung N."/>
            <person name="Uechi K."/>
            <person name="Horii T."/>
            <person name="Iida T."/>
            <person name="Fujita J."/>
            <person name="Nakamura S."/>
        </authorList>
    </citation>
    <scope>NUCLEOTIDE SEQUENCE [LARGE SCALE GENOMIC DNA]</scope>
    <source>
        <strain evidence="2 3">JCM 14738</strain>
    </source>
</reference>
<dbReference type="PROSITE" id="PS51257">
    <property type="entry name" value="PROKAR_LIPOPROTEIN"/>
    <property type="match status" value="1"/>
</dbReference>
<dbReference type="RefSeq" id="WP_232079234.1">
    <property type="nucleotide sequence ID" value="NZ_AP022613.1"/>
</dbReference>
<dbReference type="SUPFAM" id="SSF50494">
    <property type="entry name" value="Trypsin-like serine proteases"/>
    <property type="match status" value="1"/>
</dbReference>
<gene>
    <name evidence="2" type="ORF">MCNS_17140</name>
</gene>
<dbReference type="InterPro" id="IPR009003">
    <property type="entry name" value="Peptidase_S1_PA"/>
</dbReference>
<feature type="signal peptide" evidence="1">
    <location>
        <begin position="1"/>
        <end position="29"/>
    </location>
</feature>
<proteinExistence type="predicted"/>
<protein>
    <recommendedName>
        <fullName evidence="4">Trypsin</fullName>
    </recommendedName>
</protein>
<evidence type="ECO:0000256" key="1">
    <source>
        <dbReference type="SAM" id="SignalP"/>
    </source>
</evidence>
<dbReference type="Pfam" id="PF13365">
    <property type="entry name" value="Trypsin_2"/>
    <property type="match status" value="1"/>
</dbReference>
<sequence length="274" mass="27345">MRTMRVLLCLLVSLLAGMALLVVSCTRPAGPGLAVPAPKPRPSVPVKQLADPARAGVAGPVDPDPRVGAVFFGGTARHACTASVVHSKSGDLVLTAAHCLSGGTSAGFVPGFAGDDFDMWTLHETYFDPRWLATKDPRADYAIARVTGLGPGTLEAHVGSALSLAAAPAAGSRISVIGYPGGVGGLPIGCQASSAMTGDGFPSLPCEGLVDGTSGAPWISGVAVTGLIGGLQGGGCAENVSYSAPFDEHTAALLARAEGGGPGDTAPTDYRDPC</sequence>
<evidence type="ECO:0000313" key="3">
    <source>
        <dbReference type="Proteomes" id="UP000467385"/>
    </source>
</evidence>
<dbReference type="EMBL" id="AP022613">
    <property type="protein sequence ID" value="BBZ38651.1"/>
    <property type="molecule type" value="Genomic_DNA"/>
</dbReference>
<evidence type="ECO:0008006" key="4">
    <source>
        <dbReference type="Google" id="ProtNLM"/>
    </source>
</evidence>
<dbReference type="Gene3D" id="2.40.10.10">
    <property type="entry name" value="Trypsin-like serine proteases"/>
    <property type="match status" value="2"/>
</dbReference>
<evidence type="ECO:0000313" key="2">
    <source>
        <dbReference type="EMBL" id="BBZ38651.1"/>
    </source>
</evidence>
<dbReference type="Proteomes" id="UP000467385">
    <property type="component" value="Chromosome"/>
</dbReference>
<dbReference type="PROSITE" id="PS00134">
    <property type="entry name" value="TRYPSIN_HIS"/>
    <property type="match status" value="1"/>
</dbReference>
<keyword evidence="1" id="KW-0732">Signal</keyword>
<dbReference type="InterPro" id="IPR043504">
    <property type="entry name" value="Peptidase_S1_PA_chymotrypsin"/>
</dbReference>
<keyword evidence="3" id="KW-1185">Reference proteome</keyword>
<organism evidence="2 3">
    <name type="scientific">Mycobacterium conspicuum</name>
    <dbReference type="NCBI Taxonomy" id="44010"/>
    <lineage>
        <taxon>Bacteria</taxon>
        <taxon>Bacillati</taxon>
        <taxon>Actinomycetota</taxon>
        <taxon>Actinomycetes</taxon>
        <taxon>Mycobacteriales</taxon>
        <taxon>Mycobacteriaceae</taxon>
        <taxon>Mycobacterium</taxon>
    </lineage>
</organism>
<name>A0A7I7YCU9_9MYCO</name>
<dbReference type="GO" id="GO:0004252">
    <property type="term" value="F:serine-type endopeptidase activity"/>
    <property type="evidence" value="ECO:0007669"/>
    <property type="project" value="InterPro"/>
</dbReference>